<evidence type="ECO:0000256" key="5">
    <source>
        <dbReference type="ARBA" id="ARBA00022630"/>
    </source>
</evidence>
<dbReference type="EMBL" id="BSXN01001454">
    <property type="protein sequence ID" value="GME73125.1"/>
    <property type="molecule type" value="Genomic_DNA"/>
</dbReference>
<evidence type="ECO:0000259" key="11">
    <source>
        <dbReference type="Pfam" id="PF01266"/>
    </source>
</evidence>
<keyword evidence="9" id="KW-0496">Mitochondrion</keyword>
<dbReference type="InterPro" id="IPR038299">
    <property type="entry name" value="DAO_C_sf"/>
</dbReference>
<dbReference type="Pfam" id="PF16901">
    <property type="entry name" value="DAO_C"/>
    <property type="match status" value="2"/>
</dbReference>
<evidence type="ECO:0000256" key="10">
    <source>
        <dbReference type="RuleBase" id="RU361217"/>
    </source>
</evidence>
<comment type="caution">
    <text evidence="13">The sequence shown here is derived from an EMBL/GenBank/DDBJ whole genome shotgun (WGS) entry which is preliminary data.</text>
</comment>
<keyword evidence="14" id="KW-1185">Reference proteome</keyword>
<protein>
    <recommendedName>
        <fullName evidence="10">Glycerol-3-phosphate dehydrogenase</fullName>
        <ecNumber evidence="10">1.1.5.3</ecNumber>
    </recommendedName>
</protein>
<dbReference type="InterPro" id="IPR000447">
    <property type="entry name" value="G3P_DH_FAD-dep"/>
</dbReference>
<dbReference type="PROSITE" id="PS00977">
    <property type="entry name" value="FAD_G3PDH_1"/>
    <property type="match status" value="1"/>
</dbReference>
<feature type="domain" description="Alpha-glycerophosphate oxidase C-terminal" evidence="12">
    <location>
        <begin position="632"/>
        <end position="693"/>
    </location>
</feature>
<keyword evidence="5 10" id="KW-0285">Flavoprotein</keyword>
<proteinExistence type="inferred from homology"/>
<dbReference type="PANTHER" id="PTHR11985">
    <property type="entry name" value="GLYCEROL-3-PHOSPHATE DEHYDROGENASE"/>
    <property type="match status" value="1"/>
</dbReference>
<comment type="pathway">
    <text evidence="3">Polyol metabolism; glycerol degradation.</text>
</comment>
<evidence type="ECO:0000256" key="6">
    <source>
        <dbReference type="ARBA" id="ARBA00022827"/>
    </source>
</evidence>
<reference evidence="13" key="1">
    <citation type="submission" date="2023-04" db="EMBL/GenBank/DDBJ databases">
        <title>Candida boidinii NBRC 10035.</title>
        <authorList>
            <person name="Ichikawa N."/>
            <person name="Sato H."/>
            <person name="Tonouchi N."/>
        </authorList>
    </citation>
    <scope>NUCLEOTIDE SEQUENCE</scope>
    <source>
        <strain evidence="13">NBRC 10035</strain>
    </source>
</reference>
<dbReference type="EC" id="1.1.5.3" evidence="10"/>
<dbReference type="FunFam" id="3.30.9.10:FF:000037">
    <property type="entry name" value="Glycerol-3-phosphate dehydrogenase"/>
    <property type="match status" value="1"/>
</dbReference>
<dbReference type="InterPro" id="IPR036188">
    <property type="entry name" value="FAD/NAD-bd_sf"/>
</dbReference>
<dbReference type="Gene3D" id="3.50.50.60">
    <property type="entry name" value="FAD/NAD(P)-binding domain"/>
    <property type="match status" value="1"/>
</dbReference>
<dbReference type="Proteomes" id="UP001165120">
    <property type="component" value="Unassembled WGS sequence"/>
</dbReference>
<keyword evidence="6" id="KW-0274">FAD</keyword>
<evidence type="ECO:0000256" key="3">
    <source>
        <dbReference type="ARBA" id="ARBA00004745"/>
    </source>
</evidence>
<dbReference type="PRINTS" id="PR01001">
    <property type="entry name" value="FADG3PDH"/>
</dbReference>
<dbReference type="SUPFAM" id="SSF54373">
    <property type="entry name" value="FAD-linked reductases, C-terminal domain"/>
    <property type="match status" value="1"/>
</dbReference>
<evidence type="ECO:0000256" key="9">
    <source>
        <dbReference type="ARBA" id="ARBA00023128"/>
    </source>
</evidence>
<dbReference type="InterPro" id="IPR006076">
    <property type="entry name" value="FAD-dep_OxRdtase"/>
</dbReference>
<comment type="catalytic activity">
    <reaction evidence="10">
        <text>a quinone + sn-glycerol 3-phosphate = dihydroxyacetone phosphate + a quinol</text>
        <dbReference type="Rhea" id="RHEA:18977"/>
        <dbReference type="ChEBI" id="CHEBI:24646"/>
        <dbReference type="ChEBI" id="CHEBI:57597"/>
        <dbReference type="ChEBI" id="CHEBI:57642"/>
        <dbReference type="ChEBI" id="CHEBI:132124"/>
        <dbReference type="EC" id="1.1.5.3"/>
    </reaction>
</comment>
<gene>
    <name evidence="13" type="ORF">Cboi02_000391300</name>
</gene>
<dbReference type="InterPro" id="IPR031656">
    <property type="entry name" value="DAO_C"/>
</dbReference>
<organism evidence="13 14">
    <name type="scientific">Candida boidinii</name>
    <name type="common">Yeast</name>
    <dbReference type="NCBI Taxonomy" id="5477"/>
    <lineage>
        <taxon>Eukaryota</taxon>
        <taxon>Fungi</taxon>
        <taxon>Dikarya</taxon>
        <taxon>Ascomycota</taxon>
        <taxon>Saccharomycotina</taxon>
        <taxon>Pichiomycetes</taxon>
        <taxon>Pichiales</taxon>
        <taxon>Pichiaceae</taxon>
        <taxon>Ogataea</taxon>
        <taxon>Ogataea/Candida clade</taxon>
    </lineage>
</organism>
<comment type="cofactor">
    <cofactor evidence="1 10">
        <name>FAD</name>
        <dbReference type="ChEBI" id="CHEBI:57692"/>
    </cofactor>
</comment>
<evidence type="ECO:0000256" key="8">
    <source>
        <dbReference type="ARBA" id="ARBA00023002"/>
    </source>
</evidence>
<evidence type="ECO:0000259" key="12">
    <source>
        <dbReference type="Pfam" id="PF16901"/>
    </source>
</evidence>
<evidence type="ECO:0000313" key="14">
    <source>
        <dbReference type="Proteomes" id="UP001165120"/>
    </source>
</evidence>
<sequence length="725" mass="80450">MAFSKIPNWKNYIHRNKRVIALTGLVATSSVIIYNTNTTRISNDSNIKNQFTNQLFPLIKNLPTPPSRDDLLKNLGAPINPAKDGKPSSEDYKAEDASAKFDLIVVGGGAVGSGTAVDASTRGLKVLLLEKEDFASGTSSRSTKMAHGGVRYLEKAIFQLSKAQLNLVIEALNERASILSNAPHLAKTLPIMIPVYHWYQLPYFYAGCLLYDVFAGSQALKYSYIMTKSSAMSKHPQLKTDGLVGGLVYHDGLFNDARMNITLALTAQKNGATVLNYTEVKQILKDSNGNSKGVRLLDRETGKEYIVKSDAIINATGPFGDTLLEMDKDIKGLPTNKILNEATQLKMVVPSGGVHIMLPEWYCAKDMGLLDASTSDGRVMFFLPWQGKVLAGTTDVPLTKVPKNPVATEDEITDILRELQKYIKFEVKRDDVLSAWSGVRPLVRNPANVADVDQNDAVAVAAAAAASTQGLVRSHLVYDSPNGLVTISGGKWTTYREMSQEVVDHVIAKTPEFQNLNLSACQTRDFKLIGAENYDSTLEARLGQEYRVPDLIAAHLSNNYGDRAPIVLELFSDPNHPENKLPISLFSYKLIPDLRKRTSWFSWLKRSPSSQEQEQEEEKDKISTNPTSFYNSCEYPFTVAELKYSMKYEYARTPVDFLARRTRLAFLDSKSALDSIDGVVEIMSKELNWDNSKKTKERLNAIHYISHMGILNNVSPYDADTDSSN</sequence>
<comment type="similarity">
    <text evidence="4 10">Belongs to the FAD-dependent glycerol-3-phosphate dehydrogenase family.</text>
</comment>
<dbReference type="Pfam" id="PF01266">
    <property type="entry name" value="DAO"/>
    <property type="match status" value="1"/>
</dbReference>
<evidence type="ECO:0000313" key="13">
    <source>
        <dbReference type="EMBL" id="GME73125.1"/>
    </source>
</evidence>
<feature type="domain" description="Alpha-glycerophosphate oxidase C-terminal" evidence="12">
    <location>
        <begin position="521"/>
        <end position="580"/>
    </location>
</feature>
<feature type="domain" description="FAD dependent oxidoreductase" evidence="11">
    <location>
        <begin position="102"/>
        <end position="459"/>
    </location>
</feature>
<comment type="subcellular location">
    <subcellularLocation>
        <location evidence="2">Mitochondrion</location>
    </subcellularLocation>
</comment>
<dbReference type="AlphaFoldDB" id="A0A9W6T1K8"/>
<accession>A0A9W6T1K8</accession>
<keyword evidence="8 10" id="KW-0560">Oxidoreductase</keyword>
<dbReference type="GO" id="GO:0006072">
    <property type="term" value="P:glycerol-3-phosphate metabolic process"/>
    <property type="evidence" value="ECO:0007669"/>
    <property type="project" value="UniProtKB-UniRule"/>
</dbReference>
<dbReference type="PANTHER" id="PTHR11985:SF15">
    <property type="entry name" value="GLYCEROL-3-PHOSPHATE DEHYDROGENASE, MITOCHONDRIAL"/>
    <property type="match status" value="1"/>
</dbReference>
<dbReference type="GO" id="GO:0004368">
    <property type="term" value="F:glycerol-3-phosphate dehydrogenase (quinone) activity"/>
    <property type="evidence" value="ECO:0007669"/>
    <property type="project" value="UniProtKB-EC"/>
</dbReference>
<dbReference type="SUPFAM" id="SSF51905">
    <property type="entry name" value="FAD/NAD(P)-binding domain"/>
    <property type="match status" value="1"/>
</dbReference>
<dbReference type="Gene3D" id="3.30.9.10">
    <property type="entry name" value="D-Amino Acid Oxidase, subunit A, domain 2"/>
    <property type="match status" value="1"/>
</dbReference>
<evidence type="ECO:0000256" key="4">
    <source>
        <dbReference type="ARBA" id="ARBA00007330"/>
    </source>
</evidence>
<keyword evidence="7" id="KW-0809">Transit peptide</keyword>
<evidence type="ECO:0000256" key="7">
    <source>
        <dbReference type="ARBA" id="ARBA00022946"/>
    </source>
</evidence>
<evidence type="ECO:0000256" key="2">
    <source>
        <dbReference type="ARBA" id="ARBA00004173"/>
    </source>
</evidence>
<dbReference type="Gene3D" id="1.10.8.870">
    <property type="entry name" value="Alpha-glycerophosphate oxidase, cap domain"/>
    <property type="match status" value="1"/>
</dbReference>
<evidence type="ECO:0000256" key="1">
    <source>
        <dbReference type="ARBA" id="ARBA00001974"/>
    </source>
</evidence>
<name>A0A9W6T1K8_CANBO</name>
<dbReference type="GO" id="GO:0005739">
    <property type="term" value="C:mitochondrion"/>
    <property type="evidence" value="ECO:0007669"/>
    <property type="project" value="UniProtKB-SubCell"/>
</dbReference>